<dbReference type="PANTHER" id="PTHR33908">
    <property type="entry name" value="MANNOSYLTRANSFERASE YKCB-RELATED"/>
    <property type="match status" value="1"/>
</dbReference>
<feature type="transmembrane region" description="Helical" evidence="8">
    <location>
        <begin position="187"/>
        <end position="204"/>
    </location>
</feature>
<name>A0A212R0E0_9CHLR</name>
<feature type="transmembrane region" description="Helical" evidence="8">
    <location>
        <begin position="139"/>
        <end position="158"/>
    </location>
</feature>
<feature type="transmembrane region" description="Helical" evidence="8">
    <location>
        <begin position="349"/>
        <end position="371"/>
    </location>
</feature>
<dbReference type="OrthoDB" id="9810325at2"/>
<dbReference type="PANTHER" id="PTHR33908:SF11">
    <property type="entry name" value="MEMBRANE PROTEIN"/>
    <property type="match status" value="1"/>
</dbReference>
<dbReference type="AlphaFoldDB" id="A0A212R0E0"/>
<dbReference type="RefSeq" id="WP_088571209.1">
    <property type="nucleotide sequence ID" value="NZ_FYEK01000027.1"/>
</dbReference>
<feature type="transmembrane region" description="Helical" evidence="8">
    <location>
        <begin position="165"/>
        <end position="181"/>
    </location>
</feature>
<evidence type="ECO:0000256" key="6">
    <source>
        <dbReference type="ARBA" id="ARBA00022989"/>
    </source>
</evidence>
<feature type="transmembrane region" description="Helical" evidence="8">
    <location>
        <begin position="213"/>
        <end position="234"/>
    </location>
</feature>
<dbReference type="InterPro" id="IPR038731">
    <property type="entry name" value="RgtA/B/C-like"/>
</dbReference>
<evidence type="ECO:0000256" key="8">
    <source>
        <dbReference type="SAM" id="Phobius"/>
    </source>
</evidence>
<feature type="transmembrane region" description="Helical" evidence="8">
    <location>
        <begin position="97"/>
        <end position="127"/>
    </location>
</feature>
<feature type="transmembrane region" description="Helical" evidence="8">
    <location>
        <begin position="7"/>
        <end position="26"/>
    </location>
</feature>
<dbReference type="Pfam" id="PF13231">
    <property type="entry name" value="PMT_2"/>
    <property type="match status" value="1"/>
</dbReference>
<accession>A0A212R0E0</accession>
<dbReference type="GO" id="GO:0005886">
    <property type="term" value="C:plasma membrane"/>
    <property type="evidence" value="ECO:0007669"/>
    <property type="project" value="UniProtKB-SubCell"/>
</dbReference>
<dbReference type="EMBL" id="FYEK01000027">
    <property type="protein sequence ID" value="SNB65310.1"/>
    <property type="molecule type" value="Genomic_DNA"/>
</dbReference>
<evidence type="ECO:0000313" key="11">
    <source>
        <dbReference type="Proteomes" id="UP000197025"/>
    </source>
</evidence>
<evidence type="ECO:0000256" key="4">
    <source>
        <dbReference type="ARBA" id="ARBA00022679"/>
    </source>
</evidence>
<dbReference type="Proteomes" id="UP000197025">
    <property type="component" value="Unassembled WGS sequence"/>
</dbReference>
<reference evidence="11" key="1">
    <citation type="submission" date="2017-06" db="EMBL/GenBank/DDBJ databases">
        <authorList>
            <person name="Varghese N."/>
            <person name="Submissions S."/>
        </authorList>
    </citation>
    <scope>NUCLEOTIDE SEQUENCE [LARGE SCALE GENOMIC DNA]</scope>
    <source>
        <strain evidence="11">JAD2</strain>
    </source>
</reference>
<keyword evidence="6 8" id="KW-1133">Transmembrane helix</keyword>
<evidence type="ECO:0000256" key="2">
    <source>
        <dbReference type="ARBA" id="ARBA00022475"/>
    </source>
</evidence>
<dbReference type="GO" id="GO:0009103">
    <property type="term" value="P:lipopolysaccharide biosynthetic process"/>
    <property type="evidence" value="ECO:0007669"/>
    <property type="project" value="UniProtKB-ARBA"/>
</dbReference>
<dbReference type="GO" id="GO:0016763">
    <property type="term" value="F:pentosyltransferase activity"/>
    <property type="evidence" value="ECO:0007669"/>
    <property type="project" value="TreeGrafter"/>
</dbReference>
<keyword evidence="4 10" id="KW-0808">Transferase</keyword>
<sequence length="497" mass="54298">MSRLARVLLVVMGGIGLSALAFYRLALYPPTWFDEGSHLHVPKALVRWGVYADYSSEGFRFSGPILGVGPTVLLPIAGAFQVFGVDLWPARWVMAGYLLLTASLFFAMARRWVPGSGAAFATLWFVFTRSLDTVAYGRQVLGEVPAMAFLALGLIGWARMARDRWGGILMAGVGFGLALITKNQWGIFLIPGLLAMAILGKAFYRERAWAGNLAIAGVALGFWGVWQGILWGLLNPDPVRSLTELRAIAGGSVMVFPSPRMGATARSLLTVFDGAFLPFLLYVAARSAQRTPEGYRWGMIGVLAAFNIGWLVTASNGWLRYAYPGLALLSLGAGGMLEDLRRQAKKSWGLSAALTAWLAVLLLGSAGVVAARIARGGDGSAFAMARYLRAHIPEAARIETWEPEMMVLTDHRYHQPPQPLLDVASRFIWFGGPPPSAVYRWEASDPDYVLVGAFGRWVQLYREVEESCPPIASFGPYRLYAPRECTMLRSGDRSVQP</sequence>
<feature type="transmembrane region" description="Helical" evidence="8">
    <location>
        <begin position="318"/>
        <end position="337"/>
    </location>
</feature>
<gene>
    <name evidence="10" type="ORF">SAMN02746019_00009660</name>
</gene>
<evidence type="ECO:0000256" key="3">
    <source>
        <dbReference type="ARBA" id="ARBA00022676"/>
    </source>
</evidence>
<evidence type="ECO:0000256" key="1">
    <source>
        <dbReference type="ARBA" id="ARBA00004651"/>
    </source>
</evidence>
<keyword evidence="2" id="KW-1003">Cell membrane</keyword>
<feature type="transmembrane region" description="Helical" evidence="8">
    <location>
        <begin position="263"/>
        <end position="283"/>
    </location>
</feature>
<protein>
    <submittedName>
        <fullName evidence="10">Dolichyl-phosphate-mannose-protein mannosyltransferase</fullName>
    </submittedName>
</protein>
<feature type="transmembrane region" description="Helical" evidence="8">
    <location>
        <begin position="65"/>
        <end position="85"/>
    </location>
</feature>
<evidence type="ECO:0000313" key="10">
    <source>
        <dbReference type="EMBL" id="SNB65310.1"/>
    </source>
</evidence>
<keyword evidence="11" id="KW-1185">Reference proteome</keyword>
<feature type="transmembrane region" description="Helical" evidence="8">
    <location>
        <begin position="295"/>
        <end position="312"/>
    </location>
</feature>
<organism evidence="10 11">
    <name type="scientific">Thermoflexus hugenholtzii JAD2</name>
    <dbReference type="NCBI Taxonomy" id="877466"/>
    <lineage>
        <taxon>Bacteria</taxon>
        <taxon>Bacillati</taxon>
        <taxon>Chloroflexota</taxon>
        <taxon>Thermoflexia</taxon>
        <taxon>Thermoflexales</taxon>
        <taxon>Thermoflexaceae</taxon>
        <taxon>Thermoflexus</taxon>
    </lineage>
</organism>
<dbReference type="InterPro" id="IPR050297">
    <property type="entry name" value="LipidA_mod_glycosyltrf_83"/>
</dbReference>
<evidence type="ECO:0000259" key="9">
    <source>
        <dbReference type="Pfam" id="PF13231"/>
    </source>
</evidence>
<keyword evidence="3 10" id="KW-0328">Glycosyltransferase</keyword>
<feature type="domain" description="Glycosyltransferase RgtA/B/C/D-like" evidence="9">
    <location>
        <begin position="70"/>
        <end position="210"/>
    </location>
</feature>
<evidence type="ECO:0000256" key="7">
    <source>
        <dbReference type="ARBA" id="ARBA00023136"/>
    </source>
</evidence>
<evidence type="ECO:0000256" key="5">
    <source>
        <dbReference type="ARBA" id="ARBA00022692"/>
    </source>
</evidence>
<comment type="subcellular location">
    <subcellularLocation>
        <location evidence="1">Cell membrane</location>
        <topology evidence="1">Multi-pass membrane protein</topology>
    </subcellularLocation>
</comment>
<keyword evidence="7 8" id="KW-0472">Membrane</keyword>
<dbReference type="InParanoid" id="A0A212R0E0"/>
<proteinExistence type="predicted"/>
<keyword evidence="5 8" id="KW-0812">Transmembrane</keyword>